<dbReference type="PROSITE" id="PS50835">
    <property type="entry name" value="IG_LIKE"/>
    <property type="match status" value="1"/>
</dbReference>
<dbReference type="InterPro" id="IPR013783">
    <property type="entry name" value="Ig-like_fold"/>
</dbReference>
<reference evidence="4" key="1">
    <citation type="journal article" date="2023" name="Science">
        <title>Genome structures resolve the early diversification of teleost fishes.</title>
        <authorList>
            <person name="Parey E."/>
            <person name="Louis A."/>
            <person name="Montfort J."/>
            <person name="Bouchez O."/>
            <person name="Roques C."/>
            <person name="Iampietro C."/>
            <person name="Lluch J."/>
            <person name="Castinel A."/>
            <person name="Donnadieu C."/>
            <person name="Desvignes T."/>
            <person name="Floi Bucao C."/>
            <person name="Jouanno E."/>
            <person name="Wen M."/>
            <person name="Mejri S."/>
            <person name="Dirks R."/>
            <person name="Jansen H."/>
            <person name="Henkel C."/>
            <person name="Chen W.J."/>
            <person name="Zahm M."/>
            <person name="Cabau C."/>
            <person name="Klopp C."/>
            <person name="Thompson A.W."/>
            <person name="Robinson-Rechavi M."/>
            <person name="Braasch I."/>
            <person name="Lecointre G."/>
            <person name="Bobe J."/>
            <person name="Postlethwait J.H."/>
            <person name="Berthelot C."/>
            <person name="Roest Crollius H."/>
            <person name="Guiguen Y."/>
        </authorList>
    </citation>
    <scope>NUCLEOTIDE SEQUENCE</scope>
    <source>
        <strain evidence="4">NC1722</strain>
    </source>
</reference>
<dbReference type="Proteomes" id="UP001221898">
    <property type="component" value="Unassembled WGS sequence"/>
</dbReference>
<accession>A0AAD7WCK0</accession>
<keyword evidence="2" id="KW-0732">Signal</keyword>
<dbReference type="Pfam" id="PF07686">
    <property type="entry name" value="V-set"/>
    <property type="match status" value="1"/>
</dbReference>
<evidence type="ECO:0000313" key="5">
    <source>
        <dbReference type="Proteomes" id="UP001221898"/>
    </source>
</evidence>
<organism evidence="4 5">
    <name type="scientific">Aldrovandia affinis</name>
    <dbReference type="NCBI Taxonomy" id="143900"/>
    <lineage>
        <taxon>Eukaryota</taxon>
        <taxon>Metazoa</taxon>
        <taxon>Chordata</taxon>
        <taxon>Craniata</taxon>
        <taxon>Vertebrata</taxon>
        <taxon>Euteleostomi</taxon>
        <taxon>Actinopterygii</taxon>
        <taxon>Neopterygii</taxon>
        <taxon>Teleostei</taxon>
        <taxon>Notacanthiformes</taxon>
        <taxon>Halosauridae</taxon>
        <taxon>Aldrovandia</taxon>
    </lineage>
</organism>
<feature type="transmembrane region" description="Helical" evidence="1">
    <location>
        <begin position="328"/>
        <end position="347"/>
    </location>
</feature>
<keyword evidence="1" id="KW-0472">Membrane</keyword>
<evidence type="ECO:0000313" key="4">
    <source>
        <dbReference type="EMBL" id="KAJ8391590.1"/>
    </source>
</evidence>
<keyword evidence="1" id="KW-1133">Transmembrane helix</keyword>
<keyword evidence="5" id="KW-1185">Reference proteome</keyword>
<comment type="caution">
    <text evidence="4">The sequence shown here is derived from an EMBL/GenBank/DDBJ whole genome shotgun (WGS) entry which is preliminary data.</text>
</comment>
<evidence type="ECO:0000256" key="1">
    <source>
        <dbReference type="SAM" id="Phobius"/>
    </source>
</evidence>
<dbReference type="SUPFAM" id="SSF48726">
    <property type="entry name" value="Immunoglobulin"/>
    <property type="match status" value="1"/>
</dbReference>
<feature type="non-terminal residue" evidence="4">
    <location>
        <position position="1"/>
    </location>
</feature>
<evidence type="ECO:0000259" key="3">
    <source>
        <dbReference type="PROSITE" id="PS50835"/>
    </source>
</evidence>
<dbReference type="InterPro" id="IPR036179">
    <property type="entry name" value="Ig-like_dom_sf"/>
</dbReference>
<evidence type="ECO:0000256" key="2">
    <source>
        <dbReference type="SAM" id="SignalP"/>
    </source>
</evidence>
<dbReference type="InterPro" id="IPR013106">
    <property type="entry name" value="Ig_V-set"/>
</dbReference>
<dbReference type="EMBL" id="JAINUG010000155">
    <property type="protein sequence ID" value="KAJ8391590.1"/>
    <property type="molecule type" value="Genomic_DNA"/>
</dbReference>
<dbReference type="Gene3D" id="2.60.40.10">
    <property type="entry name" value="Immunoglobulins"/>
    <property type="match status" value="1"/>
</dbReference>
<sequence length="348" mass="39552">MDLLCVSLLLLLIETAQGTTYFLYREKNEEVTMFCQHKTWQIDTDYDNNVDCVVTINSQDSSSNIREDKPRCKNVKKDLKVEEDCIRAVGNQDIGTQRSKCFKVKNLKRNHGVFACVQTQLKNIYPFKSSDQNDYFILAFATPEVVTTLAENRELKIPEGQPIILTCSFNFSEDFNEKPYVLYWMKTSGESSTCVHSYEADSYGAHYDTHCSFAKGHLSRVSNITSVNPNSNPHLHNLTINNSTQLDSGQYVCALNVFKGSEGYWVVITNITVTVDKKEPLDRTTTMTDFTVTVDKKEQSSIKKQFTDLTVTVDEKEPLERKGPSKKYILLLAIPLAIGVFAIAFYMK</sequence>
<dbReference type="InterPro" id="IPR007110">
    <property type="entry name" value="Ig-like_dom"/>
</dbReference>
<gene>
    <name evidence="4" type="ORF">AAFF_G00087310</name>
</gene>
<dbReference type="AlphaFoldDB" id="A0AAD7WCK0"/>
<name>A0AAD7WCK0_9TELE</name>
<feature type="domain" description="Ig-like" evidence="3">
    <location>
        <begin position="143"/>
        <end position="253"/>
    </location>
</feature>
<feature type="signal peptide" evidence="2">
    <location>
        <begin position="1"/>
        <end position="18"/>
    </location>
</feature>
<dbReference type="InterPro" id="IPR003599">
    <property type="entry name" value="Ig_sub"/>
</dbReference>
<dbReference type="SMART" id="SM00409">
    <property type="entry name" value="IG"/>
    <property type="match status" value="1"/>
</dbReference>
<proteinExistence type="predicted"/>
<feature type="chain" id="PRO_5041992696" description="Ig-like domain-containing protein" evidence="2">
    <location>
        <begin position="19"/>
        <end position="348"/>
    </location>
</feature>
<keyword evidence="1" id="KW-0812">Transmembrane</keyword>
<protein>
    <recommendedName>
        <fullName evidence="3">Ig-like domain-containing protein</fullName>
    </recommendedName>
</protein>